<dbReference type="EMBL" id="BARW01036090">
    <property type="protein sequence ID" value="GAJ24523.1"/>
    <property type="molecule type" value="Genomic_DNA"/>
</dbReference>
<gene>
    <name evidence="1" type="ORF">S12H4_56121</name>
</gene>
<organism evidence="1">
    <name type="scientific">marine sediment metagenome</name>
    <dbReference type="NCBI Taxonomy" id="412755"/>
    <lineage>
        <taxon>unclassified sequences</taxon>
        <taxon>metagenomes</taxon>
        <taxon>ecological metagenomes</taxon>
    </lineage>
</organism>
<proteinExistence type="predicted"/>
<accession>X1V439</accession>
<protein>
    <submittedName>
        <fullName evidence="1">Uncharacterized protein</fullName>
    </submittedName>
</protein>
<dbReference type="AlphaFoldDB" id="X1V439"/>
<name>X1V439_9ZZZZ</name>
<evidence type="ECO:0000313" key="1">
    <source>
        <dbReference type="EMBL" id="GAJ24523.1"/>
    </source>
</evidence>
<sequence length="94" mass="10414">MYSELKRIRYKTVILCNPRLNAHGYTSVDYPATHDSLDTVFGDLSIEMGRSDTLFFYTTNHGGGAGISVWNPMDAGGALTHTEVSDWLDSITCH</sequence>
<reference evidence="1" key="1">
    <citation type="journal article" date="2014" name="Front. Microbiol.">
        <title>High frequency of phylogenetically diverse reductive dehalogenase-homologous genes in deep subseafloor sedimentary metagenomes.</title>
        <authorList>
            <person name="Kawai M."/>
            <person name="Futagami T."/>
            <person name="Toyoda A."/>
            <person name="Takaki Y."/>
            <person name="Nishi S."/>
            <person name="Hori S."/>
            <person name="Arai W."/>
            <person name="Tsubouchi T."/>
            <person name="Morono Y."/>
            <person name="Uchiyama I."/>
            <person name="Ito T."/>
            <person name="Fujiyama A."/>
            <person name="Inagaki F."/>
            <person name="Takami H."/>
        </authorList>
    </citation>
    <scope>NUCLEOTIDE SEQUENCE</scope>
    <source>
        <strain evidence="1">Expedition CK06-06</strain>
    </source>
</reference>
<feature type="non-terminal residue" evidence="1">
    <location>
        <position position="94"/>
    </location>
</feature>
<comment type="caution">
    <text evidence="1">The sequence shown here is derived from an EMBL/GenBank/DDBJ whole genome shotgun (WGS) entry which is preliminary data.</text>
</comment>